<dbReference type="Proteomes" id="UP001341840">
    <property type="component" value="Unassembled WGS sequence"/>
</dbReference>
<accession>A0ABU6WI21</accession>
<keyword evidence="1" id="KW-0812">Transmembrane</keyword>
<reference evidence="2 3" key="1">
    <citation type="journal article" date="2023" name="Plants (Basel)">
        <title>Bridging the Gap: Combining Genomics and Transcriptomics Approaches to Understand Stylosanthes scabra, an Orphan Legume from the Brazilian Caatinga.</title>
        <authorList>
            <person name="Ferreira-Neto J.R.C."/>
            <person name="da Silva M.D."/>
            <person name="Binneck E."/>
            <person name="de Melo N.F."/>
            <person name="da Silva R.H."/>
            <person name="de Melo A.L.T.M."/>
            <person name="Pandolfi V."/>
            <person name="Bustamante F.O."/>
            <person name="Brasileiro-Vidal A.C."/>
            <person name="Benko-Iseppon A.M."/>
        </authorList>
    </citation>
    <scope>NUCLEOTIDE SEQUENCE [LARGE SCALE GENOMIC DNA]</scope>
    <source>
        <tissue evidence="2">Leaves</tissue>
    </source>
</reference>
<proteinExistence type="predicted"/>
<protein>
    <submittedName>
        <fullName evidence="2">Uncharacterized protein</fullName>
    </submittedName>
</protein>
<feature type="transmembrane region" description="Helical" evidence="1">
    <location>
        <begin position="28"/>
        <end position="47"/>
    </location>
</feature>
<gene>
    <name evidence="2" type="ORF">PIB30_053408</name>
</gene>
<evidence type="ECO:0000256" key="1">
    <source>
        <dbReference type="SAM" id="Phobius"/>
    </source>
</evidence>
<organism evidence="2 3">
    <name type="scientific">Stylosanthes scabra</name>
    <dbReference type="NCBI Taxonomy" id="79078"/>
    <lineage>
        <taxon>Eukaryota</taxon>
        <taxon>Viridiplantae</taxon>
        <taxon>Streptophyta</taxon>
        <taxon>Embryophyta</taxon>
        <taxon>Tracheophyta</taxon>
        <taxon>Spermatophyta</taxon>
        <taxon>Magnoliopsida</taxon>
        <taxon>eudicotyledons</taxon>
        <taxon>Gunneridae</taxon>
        <taxon>Pentapetalae</taxon>
        <taxon>rosids</taxon>
        <taxon>fabids</taxon>
        <taxon>Fabales</taxon>
        <taxon>Fabaceae</taxon>
        <taxon>Papilionoideae</taxon>
        <taxon>50 kb inversion clade</taxon>
        <taxon>dalbergioids sensu lato</taxon>
        <taxon>Dalbergieae</taxon>
        <taxon>Pterocarpus clade</taxon>
        <taxon>Stylosanthes</taxon>
    </lineage>
</organism>
<name>A0ABU6WI21_9FABA</name>
<keyword evidence="1" id="KW-1133">Transmembrane helix</keyword>
<keyword evidence="3" id="KW-1185">Reference proteome</keyword>
<sequence>MVQNSLRVSKLTKEATTWLHLIFDYIQLNTHLTTITIEMAIILYCILDEKRVHLHKLMHKKISLCKGKGHSAWGKVQGYACGVFKSSSKALYLQRFVIEPNCTFVEKDYLCGDTHHEPPK</sequence>
<comment type="caution">
    <text evidence="2">The sequence shown here is derived from an EMBL/GenBank/DDBJ whole genome shotgun (WGS) entry which is preliminary data.</text>
</comment>
<evidence type="ECO:0000313" key="2">
    <source>
        <dbReference type="EMBL" id="MED6185061.1"/>
    </source>
</evidence>
<dbReference type="EMBL" id="JASCZI010181639">
    <property type="protein sequence ID" value="MED6185061.1"/>
    <property type="molecule type" value="Genomic_DNA"/>
</dbReference>
<keyword evidence="1" id="KW-0472">Membrane</keyword>
<evidence type="ECO:0000313" key="3">
    <source>
        <dbReference type="Proteomes" id="UP001341840"/>
    </source>
</evidence>